<keyword evidence="2" id="KW-0472">Membrane</keyword>
<evidence type="ECO:0000313" key="5">
    <source>
        <dbReference type="Proteomes" id="UP000634579"/>
    </source>
</evidence>
<feature type="transmembrane region" description="Helical" evidence="2">
    <location>
        <begin position="152"/>
        <end position="170"/>
    </location>
</feature>
<keyword evidence="2" id="KW-0812">Transmembrane</keyword>
<feature type="transmembrane region" description="Helical" evidence="2">
    <location>
        <begin position="176"/>
        <end position="193"/>
    </location>
</feature>
<reference evidence="4 5" key="1">
    <citation type="submission" date="2020-10" db="EMBL/GenBank/DDBJ databases">
        <title>Draft genome sequences of plant-associated actinobacteria.</title>
        <authorList>
            <person name="Tarlachkov S.V."/>
            <person name="Starodumova I.P."/>
            <person name="Dorofeeva L.V."/>
            <person name="Prisyazhnaya N.V."/>
            <person name="Roubtsova T.V."/>
            <person name="Chizhov V.N."/>
            <person name="Nadler S.A."/>
            <person name="Subbotin S.A."/>
            <person name="Evtushenko L.I."/>
        </authorList>
    </citation>
    <scope>NUCLEOTIDE SEQUENCE [LARGE SCALE GENOMIC DNA]</scope>
    <source>
        <strain evidence="4 5">VKM Ac-2886</strain>
    </source>
</reference>
<protein>
    <submittedName>
        <fullName evidence="4">DUF4190 domain-containing protein</fullName>
    </submittedName>
</protein>
<feature type="region of interest" description="Disordered" evidence="1">
    <location>
        <begin position="237"/>
        <end position="285"/>
    </location>
</feature>
<feature type="compositionally biased region" description="Basic and acidic residues" evidence="1">
    <location>
        <begin position="1"/>
        <end position="24"/>
    </location>
</feature>
<dbReference type="AlphaFoldDB" id="A0A8I0VCE7"/>
<evidence type="ECO:0000256" key="1">
    <source>
        <dbReference type="SAM" id="MobiDB-lite"/>
    </source>
</evidence>
<feature type="compositionally biased region" description="Low complexity" evidence="1">
    <location>
        <begin position="45"/>
        <end position="72"/>
    </location>
</feature>
<feature type="domain" description="DUF4190" evidence="3">
    <location>
        <begin position="153"/>
        <end position="219"/>
    </location>
</feature>
<feature type="region of interest" description="Disordered" evidence="1">
    <location>
        <begin position="1"/>
        <end position="99"/>
    </location>
</feature>
<proteinExistence type="predicted"/>
<feature type="compositionally biased region" description="Pro residues" evidence="1">
    <location>
        <begin position="79"/>
        <end position="97"/>
    </location>
</feature>
<organism evidence="4 5">
    <name type="scientific">Clavibacter phaseoli</name>
    <dbReference type="NCBI Taxonomy" id="1734031"/>
    <lineage>
        <taxon>Bacteria</taxon>
        <taxon>Bacillati</taxon>
        <taxon>Actinomycetota</taxon>
        <taxon>Actinomycetes</taxon>
        <taxon>Micrococcales</taxon>
        <taxon>Microbacteriaceae</taxon>
        <taxon>Clavibacter</taxon>
    </lineage>
</organism>
<dbReference type="EMBL" id="JADKRP010000001">
    <property type="protein sequence ID" value="MBF4630855.1"/>
    <property type="molecule type" value="Genomic_DNA"/>
</dbReference>
<evidence type="ECO:0000313" key="4">
    <source>
        <dbReference type="EMBL" id="MBF4630855.1"/>
    </source>
</evidence>
<keyword evidence="2" id="KW-1133">Transmembrane helix</keyword>
<name>A0A8I0VCE7_9MICO</name>
<accession>A0A8I0VCE7</accession>
<feature type="transmembrane region" description="Helical" evidence="2">
    <location>
        <begin position="205"/>
        <end position="228"/>
    </location>
</feature>
<keyword evidence="5" id="KW-1185">Reference proteome</keyword>
<dbReference type="InterPro" id="IPR025241">
    <property type="entry name" value="DUF4190"/>
</dbReference>
<dbReference type="Proteomes" id="UP000634579">
    <property type="component" value="Unassembled WGS sequence"/>
</dbReference>
<evidence type="ECO:0000256" key="2">
    <source>
        <dbReference type="SAM" id="Phobius"/>
    </source>
</evidence>
<comment type="caution">
    <text evidence="4">The sequence shown here is derived from an EMBL/GenBank/DDBJ whole genome shotgun (WGS) entry which is preliminary data.</text>
</comment>
<dbReference type="Pfam" id="PF13828">
    <property type="entry name" value="DUF4190"/>
    <property type="match status" value="1"/>
</dbReference>
<dbReference type="RefSeq" id="WP_194674795.1">
    <property type="nucleotide sequence ID" value="NZ_JADKRP010000001.1"/>
</dbReference>
<evidence type="ECO:0000259" key="3">
    <source>
        <dbReference type="Pfam" id="PF13828"/>
    </source>
</evidence>
<gene>
    <name evidence="4" type="ORF">ITJ42_06490</name>
</gene>
<sequence length="411" mass="40267">MSDDRDPGRTDGSHLDEPRDRTPGHADATGSDAAPAEPVSPYGPPAVTDPADGPAPATDADAADPGAAADAPPARDPHAAPPAPPPAAPTAPAPPAGYDPAGASGYDAAGTTAYAAAGAPGAGYAPPAAAPPYGAAPPYVSGEPPRPRGGKGLAIAALVVGIATFLGALIPFLNYVMLVPAVVAVVLGIVSLARRMDGKPLAVTGIVLGAVGFVLSVVLAVVYTFAFVTSVTDAVESSGADSGFASPEPSDGFGDDDATAQPGTSPDDPLPIGTPVTGEGIDGPEWEVTLGTPTLDATAAVLAADPTNEAPAEGMQYAVVPVTATYLGSSTGDPLSELAVGFLAADGSQYSAADSFVQAPAPAFTDDADLLEPQGTATGNVVIEIPIDGAEGGLWATAPGTIADAYYFRAG</sequence>